<keyword evidence="1" id="KW-0862">Zinc</keyword>
<comment type="caution">
    <text evidence="5">The sequence shown here is derived from an EMBL/GenBank/DDBJ whole genome shotgun (WGS) entry which is preliminary data.</text>
</comment>
<dbReference type="PROSITE" id="PS50089">
    <property type="entry name" value="ZF_RING_2"/>
    <property type="match status" value="1"/>
</dbReference>
<evidence type="ECO:0000313" key="6">
    <source>
        <dbReference type="Proteomes" id="UP000639772"/>
    </source>
</evidence>
<feature type="transmembrane region" description="Helical" evidence="3">
    <location>
        <begin position="263"/>
        <end position="296"/>
    </location>
</feature>
<dbReference type="SUPFAM" id="SSF57850">
    <property type="entry name" value="RING/U-box"/>
    <property type="match status" value="1"/>
</dbReference>
<evidence type="ECO:0000259" key="4">
    <source>
        <dbReference type="PROSITE" id="PS50089"/>
    </source>
</evidence>
<name>A0A835PCR0_VANPL</name>
<dbReference type="OrthoDB" id="9984778at2759"/>
<protein>
    <recommendedName>
        <fullName evidence="4">RING-type domain-containing protein</fullName>
    </recommendedName>
</protein>
<feature type="domain" description="RING-type" evidence="4">
    <location>
        <begin position="364"/>
        <end position="405"/>
    </location>
</feature>
<organism evidence="5 6">
    <name type="scientific">Vanilla planifolia</name>
    <name type="common">Vanilla</name>
    <dbReference type="NCBI Taxonomy" id="51239"/>
    <lineage>
        <taxon>Eukaryota</taxon>
        <taxon>Viridiplantae</taxon>
        <taxon>Streptophyta</taxon>
        <taxon>Embryophyta</taxon>
        <taxon>Tracheophyta</taxon>
        <taxon>Spermatophyta</taxon>
        <taxon>Magnoliopsida</taxon>
        <taxon>Liliopsida</taxon>
        <taxon>Asparagales</taxon>
        <taxon>Orchidaceae</taxon>
        <taxon>Vanilloideae</taxon>
        <taxon>Vanilleae</taxon>
        <taxon>Vanilla</taxon>
    </lineage>
</organism>
<evidence type="ECO:0000256" key="1">
    <source>
        <dbReference type="PROSITE-ProRule" id="PRU00175"/>
    </source>
</evidence>
<reference evidence="5 6" key="1">
    <citation type="journal article" date="2020" name="Nat. Food">
        <title>A phased Vanilla planifolia genome enables genetic improvement of flavour and production.</title>
        <authorList>
            <person name="Hasing T."/>
            <person name="Tang H."/>
            <person name="Brym M."/>
            <person name="Khazi F."/>
            <person name="Huang T."/>
            <person name="Chambers A.H."/>
        </authorList>
    </citation>
    <scope>NUCLEOTIDE SEQUENCE [LARGE SCALE GENOMIC DNA]</scope>
    <source>
        <tissue evidence="5">Leaf</tissue>
    </source>
</reference>
<feature type="transmembrane region" description="Helical" evidence="3">
    <location>
        <begin position="142"/>
        <end position="162"/>
    </location>
</feature>
<feature type="compositionally biased region" description="Low complexity" evidence="2">
    <location>
        <begin position="74"/>
        <end position="94"/>
    </location>
</feature>
<gene>
    <name evidence="5" type="ORF">HPP92_027163</name>
</gene>
<dbReference type="InterPro" id="IPR001841">
    <property type="entry name" value="Znf_RING"/>
</dbReference>
<evidence type="ECO:0000256" key="3">
    <source>
        <dbReference type="SAM" id="Phobius"/>
    </source>
</evidence>
<dbReference type="SMART" id="SM00184">
    <property type="entry name" value="RING"/>
    <property type="match status" value="1"/>
</dbReference>
<keyword evidence="1" id="KW-0863">Zinc-finger</keyword>
<sequence length="440" mass="48837">MAVPVLDAQGGGDSVRDPFLMDHSVNYREHEHNHVIDVTRHDNTSISIAQGRDNAPDEMQNEDRPSTSSLANAPTLSPLPTTPPSSSSPSLGRRSNNHNRRRRSPLNSGLWISIELVVNLSQIVAAIVVLSLSRHEHPRAPLFAWVIGYTLGCAFTLPHLYWRYMHRRFDQELEPLHQRSFRNNSAESTYAEFSITQAIEGSLGRSTTTVSWLTRSFIVASSRLNVLVDHFKMALDCFFAVWFVVGNVWVFGGHSSASDAPNLYRLCIAFLTFSCIGYAMPFILCATVCCCLPCLISLLGLREDLALNRGATSESINALPTYKFKSARNQSRGSTEINYENFEGGILAAGTERERFISPEDAACCICLTRYAENDELRELPCTHFFHTHCVDKWLKINALCPLCKYAVGHSAGLSSFLGSLRFSSNQRVGGNADAAESRV</sequence>
<keyword evidence="3" id="KW-0812">Transmembrane</keyword>
<dbReference type="InterPro" id="IPR013083">
    <property type="entry name" value="Znf_RING/FYVE/PHD"/>
</dbReference>
<keyword evidence="3" id="KW-1133">Transmembrane helix</keyword>
<feature type="region of interest" description="Disordered" evidence="2">
    <location>
        <begin position="48"/>
        <end position="103"/>
    </location>
</feature>
<dbReference type="CDD" id="cd16467">
    <property type="entry name" value="RING-H2_RNF6-like"/>
    <property type="match status" value="1"/>
</dbReference>
<dbReference type="GO" id="GO:0008270">
    <property type="term" value="F:zinc ion binding"/>
    <property type="evidence" value="ECO:0007669"/>
    <property type="project" value="UniProtKB-KW"/>
</dbReference>
<keyword evidence="1" id="KW-0479">Metal-binding</keyword>
<feature type="transmembrane region" description="Helical" evidence="3">
    <location>
        <begin position="233"/>
        <end position="251"/>
    </location>
</feature>
<evidence type="ECO:0000313" key="5">
    <source>
        <dbReference type="EMBL" id="KAG0449731.1"/>
    </source>
</evidence>
<dbReference type="PANTHER" id="PTHR46225">
    <property type="entry name" value="C3H4 TYPE ZINC FINGER PROTEIN"/>
    <property type="match status" value="1"/>
</dbReference>
<dbReference type="PANTHER" id="PTHR46225:SF19">
    <property type="entry name" value="RING-TYPE DOMAIN-CONTAINING PROTEIN"/>
    <property type="match status" value="1"/>
</dbReference>
<evidence type="ECO:0000256" key="2">
    <source>
        <dbReference type="SAM" id="MobiDB-lite"/>
    </source>
</evidence>
<dbReference type="AlphaFoldDB" id="A0A835PCR0"/>
<accession>A0A835PCR0</accession>
<keyword evidence="3" id="KW-0472">Membrane</keyword>
<proteinExistence type="predicted"/>
<dbReference type="Proteomes" id="UP000639772">
    <property type="component" value="Unassembled WGS sequence"/>
</dbReference>
<dbReference type="Pfam" id="PF13639">
    <property type="entry name" value="zf-RING_2"/>
    <property type="match status" value="1"/>
</dbReference>
<feature type="transmembrane region" description="Helical" evidence="3">
    <location>
        <begin position="110"/>
        <end position="130"/>
    </location>
</feature>
<dbReference type="Gene3D" id="3.30.40.10">
    <property type="entry name" value="Zinc/RING finger domain, C3HC4 (zinc finger)"/>
    <property type="match status" value="1"/>
</dbReference>
<dbReference type="EMBL" id="JADCNM010000162">
    <property type="protein sequence ID" value="KAG0449731.1"/>
    <property type="molecule type" value="Genomic_DNA"/>
</dbReference>